<dbReference type="RefSeq" id="WP_013688476.1">
    <property type="nucleotide sequence ID" value="NC_015321.1"/>
</dbReference>
<keyword evidence="3" id="KW-1185">Reference proteome</keyword>
<dbReference type="STRING" id="755732.Fluta_3749"/>
<dbReference type="eggNOG" id="COG0457">
    <property type="taxonomic scope" value="Bacteria"/>
</dbReference>
<name>F2IFK2_FLUTR</name>
<reference evidence="2 3" key="1">
    <citation type="journal article" date="2011" name="Stand. Genomic Sci.">
        <title>Complete genome sequence of the gliding freshwater bacterium Fluviicola taffensis type strain (RW262).</title>
        <authorList>
            <person name="Woyke T."/>
            <person name="Chertkov O."/>
            <person name="Lapidus A."/>
            <person name="Nolan M."/>
            <person name="Lucas S."/>
            <person name="Del Rio T.G."/>
            <person name="Tice H."/>
            <person name="Cheng J.F."/>
            <person name="Tapia R."/>
            <person name="Han C."/>
            <person name="Goodwin L."/>
            <person name="Pitluck S."/>
            <person name="Liolios K."/>
            <person name="Pagani I."/>
            <person name="Ivanova N."/>
            <person name="Huntemann M."/>
            <person name="Mavromatis K."/>
            <person name="Mikhailova N."/>
            <person name="Pati A."/>
            <person name="Chen A."/>
            <person name="Palaniappan K."/>
            <person name="Land M."/>
            <person name="Hauser L."/>
            <person name="Brambilla E.M."/>
            <person name="Rohde M."/>
            <person name="Mwirichia R."/>
            <person name="Sikorski J."/>
            <person name="Tindall B.J."/>
            <person name="Goker M."/>
            <person name="Bristow J."/>
            <person name="Eisen J.A."/>
            <person name="Markowitz V."/>
            <person name="Hugenholtz P."/>
            <person name="Klenk H.P."/>
            <person name="Kyrpides N.C."/>
        </authorList>
    </citation>
    <scope>NUCLEOTIDE SEQUENCE [LARGE SCALE GENOMIC DNA]</scope>
    <source>
        <strain evidence="3">DSM 16823 / RW262 / RW262</strain>
    </source>
</reference>
<dbReference type="EMBL" id="CP002542">
    <property type="protein sequence ID" value="AEA45716.1"/>
    <property type="molecule type" value="Genomic_DNA"/>
</dbReference>
<sequence>MKTIKEFEFFYEKELVSVLKPLDNQRKSFLKKFFLLWFLLIVLIGVLVFFLKIRGILIGVSLLVVGWFIFRHFYRKFKKKLKTEYKNGVINRMISFLDSRLEYNPEDGISRKTFVASSLFTEYVSKYSTEDLVTGLIGETAISFAEVHAQTEHNDSGQKSYHDIFRGLFFAADFNKHFHSRTVVVPDFFENSLGGIGRYIQKNTVWGGTDPLIKLEDPQFEKYFAVYGLDEVEARYILTPSLMQRLTKFRLENGYIWFSFVDGHFFLALPVMSNLFDPRMFKSALDPELLKKYVSYVSLMISIVEDLNLNTRIWSK</sequence>
<evidence type="ECO:0000313" key="3">
    <source>
        <dbReference type="Proteomes" id="UP000007463"/>
    </source>
</evidence>
<organism evidence="2 3">
    <name type="scientific">Fluviicola taffensis (strain DSM 16823 / NCIMB 13979 / RW262)</name>
    <dbReference type="NCBI Taxonomy" id="755732"/>
    <lineage>
        <taxon>Bacteria</taxon>
        <taxon>Pseudomonadati</taxon>
        <taxon>Bacteroidota</taxon>
        <taxon>Flavobacteriia</taxon>
        <taxon>Flavobacteriales</taxon>
        <taxon>Crocinitomicaceae</taxon>
        <taxon>Fluviicola</taxon>
    </lineage>
</organism>
<accession>F2IFK2</accession>
<reference evidence="3" key="2">
    <citation type="submission" date="2011-02" db="EMBL/GenBank/DDBJ databases">
        <title>The complete genome of Fluviicola taffensis DSM 16823.</title>
        <authorList>
            <consortium name="US DOE Joint Genome Institute (JGI-PGF)"/>
            <person name="Lucas S."/>
            <person name="Copeland A."/>
            <person name="Lapidus A."/>
            <person name="Bruce D."/>
            <person name="Goodwin L."/>
            <person name="Pitluck S."/>
            <person name="Kyrpides N."/>
            <person name="Mavromatis K."/>
            <person name="Ivanova N."/>
            <person name="Mikhailova N."/>
            <person name="Pagani I."/>
            <person name="Chertkov O."/>
            <person name="Detter J.C."/>
            <person name="Han C."/>
            <person name="Tapia R."/>
            <person name="Land M."/>
            <person name="Hauser L."/>
            <person name="Markowitz V."/>
            <person name="Cheng J.-F."/>
            <person name="Hugenholtz P."/>
            <person name="Woyke T."/>
            <person name="Wu D."/>
            <person name="Tindall B."/>
            <person name="Pomrenke H.G."/>
            <person name="Brambilla E."/>
            <person name="Klenk H.-P."/>
            <person name="Eisen J.A."/>
        </authorList>
    </citation>
    <scope>NUCLEOTIDE SEQUENCE [LARGE SCALE GENOMIC DNA]</scope>
    <source>
        <strain evidence="3">DSM 16823 / RW262 / RW262</strain>
    </source>
</reference>
<dbReference type="OrthoDB" id="4960523at2"/>
<dbReference type="InterPro" id="IPR021484">
    <property type="entry name" value="DUF3137"/>
</dbReference>
<protein>
    <submittedName>
        <fullName evidence="2">Galanin</fullName>
    </submittedName>
</protein>
<keyword evidence="1" id="KW-0812">Transmembrane</keyword>
<proteinExistence type="predicted"/>
<gene>
    <name evidence="2" type="ordered locus">Fluta_3749</name>
</gene>
<keyword evidence="1" id="KW-1133">Transmembrane helix</keyword>
<dbReference type="Pfam" id="PF11335">
    <property type="entry name" value="DUF3137"/>
    <property type="match status" value="1"/>
</dbReference>
<evidence type="ECO:0000313" key="2">
    <source>
        <dbReference type="EMBL" id="AEA45716.1"/>
    </source>
</evidence>
<dbReference type="HOGENOM" id="CLU_064247_0_0_10"/>
<dbReference type="AlphaFoldDB" id="F2IFK2"/>
<feature type="transmembrane region" description="Helical" evidence="1">
    <location>
        <begin position="33"/>
        <end position="50"/>
    </location>
</feature>
<dbReference type="Proteomes" id="UP000007463">
    <property type="component" value="Chromosome"/>
</dbReference>
<feature type="transmembrane region" description="Helical" evidence="1">
    <location>
        <begin position="56"/>
        <end position="74"/>
    </location>
</feature>
<feature type="transmembrane region" description="Helical" evidence="1">
    <location>
        <begin position="254"/>
        <end position="273"/>
    </location>
</feature>
<dbReference type="KEGG" id="fte:Fluta_3749"/>
<evidence type="ECO:0000256" key="1">
    <source>
        <dbReference type="SAM" id="Phobius"/>
    </source>
</evidence>
<keyword evidence="1" id="KW-0472">Membrane</keyword>